<keyword evidence="3" id="KW-1185">Reference proteome</keyword>
<dbReference type="PIRSF" id="PIRSF012526">
    <property type="entry name" value="CYTH_UCP012526"/>
    <property type="match status" value="1"/>
</dbReference>
<reference evidence="3" key="1">
    <citation type="journal article" date="2019" name="Int. J. Syst. Evol. Microbiol.">
        <title>The Global Catalogue of Microorganisms (GCM) 10K type strain sequencing project: providing services to taxonomists for standard genome sequencing and annotation.</title>
        <authorList>
            <consortium name="The Broad Institute Genomics Platform"/>
            <consortium name="The Broad Institute Genome Sequencing Center for Infectious Disease"/>
            <person name="Wu L."/>
            <person name="Ma J."/>
        </authorList>
    </citation>
    <scope>NUCLEOTIDE SEQUENCE [LARGE SCALE GENOMIC DNA]</scope>
    <source>
        <strain evidence="3">CGMCC 1.16305</strain>
    </source>
</reference>
<dbReference type="PROSITE" id="PS51707">
    <property type="entry name" value="CYTH"/>
    <property type="match status" value="1"/>
</dbReference>
<dbReference type="Pfam" id="PF01928">
    <property type="entry name" value="CYTH"/>
    <property type="match status" value="1"/>
</dbReference>
<dbReference type="Gene3D" id="2.40.320.10">
    <property type="entry name" value="Hypothetical Protein Pfu-838710-001"/>
    <property type="match status" value="1"/>
</dbReference>
<accession>A0ABW2Q0K6</accession>
<comment type="caution">
    <text evidence="2">The sequence shown here is derived from an EMBL/GenBank/DDBJ whole genome shotgun (WGS) entry which is preliminary data.</text>
</comment>
<dbReference type="InterPro" id="IPR023577">
    <property type="entry name" value="CYTH_domain"/>
</dbReference>
<dbReference type="Proteomes" id="UP001596505">
    <property type="component" value="Unassembled WGS sequence"/>
</dbReference>
<dbReference type="InterPro" id="IPR009195">
    <property type="entry name" value="Uncharacterised_YjbK"/>
</dbReference>
<evidence type="ECO:0000259" key="1">
    <source>
        <dbReference type="PROSITE" id="PS51707"/>
    </source>
</evidence>
<dbReference type="SMART" id="SM01118">
    <property type="entry name" value="CYTH"/>
    <property type="match status" value="1"/>
</dbReference>
<dbReference type="CDD" id="cd07762">
    <property type="entry name" value="CYTH-like_Pase_1"/>
    <property type="match status" value="1"/>
</dbReference>
<evidence type="ECO:0000313" key="2">
    <source>
        <dbReference type="EMBL" id="MFC7394116.1"/>
    </source>
</evidence>
<sequence length="195" mass="23048">MNQEIEIEFKNILTKTEFEQLRDHFQLDNVFLRQVNHYFDTQKFDLKSKGAALRIREKNKKQVLTLKQPHQEGLLETHQYLSHSEANNMIETGQLPKGDIQNILTHSGIKETKLQYLGSLTTDRAQISFKNGELVLDHSYYFDKDDYELEYEATDAKSGKEIFNQLLSQFHIPSRETKNKIRRFFETKKSMEDTK</sequence>
<dbReference type="SUPFAM" id="SSF55154">
    <property type="entry name" value="CYTH-like phosphatases"/>
    <property type="match status" value="1"/>
</dbReference>
<dbReference type="RefSeq" id="WP_380967152.1">
    <property type="nucleotide sequence ID" value="NZ_JBHTCO010000018.1"/>
</dbReference>
<evidence type="ECO:0000313" key="3">
    <source>
        <dbReference type="Proteomes" id="UP001596505"/>
    </source>
</evidence>
<organism evidence="2 3">
    <name type="scientific">Scopulibacillus cellulosilyticus</name>
    <dbReference type="NCBI Taxonomy" id="2665665"/>
    <lineage>
        <taxon>Bacteria</taxon>
        <taxon>Bacillati</taxon>
        <taxon>Bacillota</taxon>
        <taxon>Bacilli</taxon>
        <taxon>Bacillales</taxon>
        <taxon>Sporolactobacillaceae</taxon>
        <taxon>Scopulibacillus</taxon>
    </lineage>
</organism>
<dbReference type="EMBL" id="JBHTCO010000018">
    <property type="protein sequence ID" value="MFC7394116.1"/>
    <property type="molecule type" value="Genomic_DNA"/>
</dbReference>
<gene>
    <name evidence="2" type="ORF">ACFQRG_14260</name>
</gene>
<protein>
    <submittedName>
        <fullName evidence="2">CYTH domain-containing protein</fullName>
    </submittedName>
</protein>
<dbReference type="InterPro" id="IPR033469">
    <property type="entry name" value="CYTH-like_dom_sf"/>
</dbReference>
<proteinExistence type="predicted"/>
<name>A0ABW2Q0K6_9BACL</name>
<feature type="domain" description="CYTH" evidence="1">
    <location>
        <begin position="4"/>
        <end position="191"/>
    </location>
</feature>